<evidence type="ECO:0000313" key="1">
    <source>
        <dbReference type="EMBL" id="MXY35105.1"/>
    </source>
</evidence>
<dbReference type="EMBL" id="VXRY01000563">
    <property type="protein sequence ID" value="MXY35105.1"/>
    <property type="molecule type" value="Genomic_DNA"/>
</dbReference>
<organism evidence="1">
    <name type="scientific">Boseongicola sp. SB0664_bin_43</name>
    <dbReference type="NCBI Taxonomy" id="2604844"/>
    <lineage>
        <taxon>Bacteria</taxon>
        <taxon>Pseudomonadati</taxon>
        <taxon>Pseudomonadota</taxon>
        <taxon>Alphaproteobacteria</taxon>
        <taxon>Rhodobacterales</taxon>
        <taxon>Paracoccaceae</taxon>
        <taxon>Boseongicola</taxon>
    </lineage>
</organism>
<sequence>MPRYLVSYCLADAGKRDHEIMDRAIRALDNRAKKSLKSQWIIRSPKSLDDLFEYLRTIVDRSDRFLICRIRSNDAIWFNLIEIID</sequence>
<accession>A0A6B0Y4S7</accession>
<comment type="caution">
    <text evidence="1">The sequence shown here is derived from an EMBL/GenBank/DDBJ whole genome shotgun (WGS) entry which is preliminary data.</text>
</comment>
<protein>
    <submittedName>
        <fullName evidence="1">Uncharacterized protein</fullName>
    </submittedName>
</protein>
<name>A0A6B0Y4S7_9RHOB</name>
<gene>
    <name evidence="1" type="ORF">F4Y60_13695</name>
</gene>
<dbReference type="AlphaFoldDB" id="A0A6B0Y4S7"/>
<reference evidence="1" key="1">
    <citation type="submission" date="2019-09" db="EMBL/GenBank/DDBJ databases">
        <title>Characterisation of the sponge microbiome using genome-centric metagenomics.</title>
        <authorList>
            <person name="Engelberts J.P."/>
            <person name="Robbins S.J."/>
            <person name="De Goeij J.M."/>
            <person name="Aranda M."/>
            <person name="Bell S.C."/>
            <person name="Webster N.S."/>
        </authorList>
    </citation>
    <scope>NUCLEOTIDE SEQUENCE</scope>
    <source>
        <strain evidence="1">SB0664_bin_43</strain>
    </source>
</reference>
<proteinExistence type="predicted"/>